<evidence type="ECO:0000256" key="11">
    <source>
        <dbReference type="ARBA" id="ARBA00023284"/>
    </source>
</evidence>
<dbReference type="CDD" id="cd02995">
    <property type="entry name" value="PDI_a_PDI_a'_C"/>
    <property type="match status" value="1"/>
</dbReference>
<feature type="domain" description="Thioredoxin" evidence="17">
    <location>
        <begin position="350"/>
        <end position="473"/>
    </location>
</feature>
<keyword evidence="9 13" id="KW-1015">Disulfide bond</keyword>
<dbReference type="GO" id="GO:0005788">
    <property type="term" value="C:endoplasmic reticulum lumen"/>
    <property type="evidence" value="ECO:0007669"/>
    <property type="project" value="UniProtKB-SubCell"/>
</dbReference>
<dbReference type="FunFam" id="3.40.30.10:FF:000185">
    <property type="entry name" value="Protein disulfide-isomerase"/>
    <property type="match status" value="1"/>
</dbReference>
<dbReference type="InterPro" id="IPR036249">
    <property type="entry name" value="Thioredoxin-like_sf"/>
</dbReference>
<keyword evidence="6 15" id="KW-0732">Signal</keyword>
<evidence type="ECO:0000259" key="17">
    <source>
        <dbReference type="PROSITE" id="PS51352"/>
    </source>
</evidence>
<comment type="function">
    <text evidence="2">Participates in the folding of proteins containing disulfide bonds, may be involved in glycosylation, prolyl hydroxylation and triglyceride transfer.</text>
</comment>
<dbReference type="FunFam" id="3.40.30.10:FF:000017">
    <property type="entry name" value="Protein disulfide-isomerase A4"/>
    <property type="match status" value="1"/>
</dbReference>
<dbReference type="CDD" id="cd02981">
    <property type="entry name" value="PDI_b_family"/>
    <property type="match status" value="1"/>
</dbReference>
<sequence>MRFCSLTASASILALASLVFADADSDVISLTAKDFEESVSAEPLMLVEFFAPWCGHCKALAPHYEEAATALKEKNIKLAKVDCVEEGELCQTKGVQGYPTLKVYRNGTPGEYSGPRKADGIISYMVKQSLPAVSDVTSENHEEFQKSDRVVVVAYLPSSTSEAAPVFSAAAEKNRDDYLFGLSTDKDAAAAAGVKPPALVVYRNFDEPRTEFPYPVSDLKVEEISDWVKELAIPIIDEVSGENYAVYAASSKPLAYLFLDPTSEDKDKQLEAIHPIAKKFKSKMNFVWIDAVKFGDHGRALNLVETKWPSFVIQDLANQLKYPLDQSKELTPELTAAWIEQYIAGKLEPSLKSEPVPESQDESVYTVVGKNFDEVVFDDSKDVFIEFYATWCGHCKRLKPTWDTIGDKYAPIKDKITIAKFEATENDLPVSVPFRVQGFPTIKFKPAGSRNFVDYEGDRSLESLLSFVEENAKNSLELPEPEKVETPKADSDEAQVPVSAPTAEPEVTHEEL</sequence>
<dbReference type="GO" id="GO:0006457">
    <property type="term" value="P:protein folding"/>
    <property type="evidence" value="ECO:0007669"/>
    <property type="project" value="TreeGrafter"/>
</dbReference>
<comment type="catalytic activity">
    <reaction evidence="1 15">
        <text>Catalyzes the rearrangement of -S-S- bonds in proteins.</text>
        <dbReference type="EC" id="5.3.4.1"/>
    </reaction>
</comment>
<dbReference type="Pfam" id="PF13848">
    <property type="entry name" value="Thioredoxin_6"/>
    <property type="match status" value="1"/>
</dbReference>
<evidence type="ECO:0000256" key="14">
    <source>
        <dbReference type="RuleBase" id="RU004208"/>
    </source>
</evidence>
<dbReference type="GO" id="GO:0034976">
    <property type="term" value="P:response to endoplasmic reticulum stress"/>
    <property type="evidence" value="ECO:0007669"/>
    <property type="project" value="TreeGrafter"/>
</dbReference>
<evidence type="ECO:0000256" key="3">
    <source>
        <dbReference type="ARBA" id="ARBA00004319"/>
    </source>
</evidence>
<dbReference type="CDD" id="cd02961">
    <property type="entry name" value="PDI_a_family"/>
    <property type="match status" value="1"/>
</dbReference>
<dbReference type="SUPFAM" id="SSF52833">
    <property type="entry name" value="Thioredoxin-like"/>
    <property type="match status" value="4"/>
</dbReference>
<evidence type="ECO:0000256" key="15">
    <source>
        <dbReference type="RuleBase" id="RU361130"/>
    </source>
</evidence>
<dbReference type="NCBIfam" id="TIGR01130">
    <property type="entry name" value="ER_PDI_fam"/>
    <property type="match status" value="1"/>
</dbReference>
<dbReference type="PRINTS" id="PR00421">
    <property type="entry name" value="THIOREDOXIN"/>
</dbReference>
<comment type="caution">
    <text evidence="18">The sequence shown here is derived from an EMBL/GenBank/DDBJ whole genome shotgun (WGS) entry which is preliminary data.</text>
</comment>
<feature type="disulfide bond" description="Redox-active" evidence="13">
    <location>
        <begin position="54"/>
        <end position="57"/>
    </location>
</feature>
<dbReference type="Gene3D" id="3.40.30.10">
    <property type="entry name" value="Glutaredoxin"/>
    <property type="match status" value="4"/>
</dbReference>
<evidence type="ECO:0000256" key="7">
    <source>
        <dbReference type="ARBA" id="ARBA00022737"/>
    </source>
</evidence>
<comment type="similarity">
    <text evidence="4 14">Belongs to the protein disulfide isomerase family.</text>
</comment>
<dbReference type="InterPro" id="IPR013766">
    <property type="entry name" value="Thioredoxin_domain"/>
</dbReference>
<feature type="compositionally biased region" description="Basic and acidic residues" evidence="16">
    <location>
        <begin position="480"/>
        <end position="491"/>
    </location>
</feature>
<keyword evidence="7" id="KW-0677">Repeat</keyword>
<evidence type="ECO:0000313" key="18">
    <source>
        <dbReference type="EMBL" id="KAF9453077.1"/>
    </source>
</evidence>
<dbReference type="Pfam" id="PF00085">
    <property type="entry name" value="Thioredoxin"/>
    <property type="match status" value="2"/>
</dbReference>
<feature type="region of interest" description="Disordered" evidence="16">
    <location>
        <begin position="476"/>
        <end position="512"/>
    </location>
</feature>
<evidence type="ECO:0000256" key="8">
    <source>
        <dbReference type="ARBA" id="ARBA00022824"/>
    </source>
</evidence>
<evidence type="ECO:0000256" key="1">
    <source>
        <dbReference type="ARBA" id="ARBA00001182"/>
    </source>
</evidence>
<accession>A0A9P5XKG6</accession>
<dbReference type="NCBIfam" id="TIGR01126">
    <property type="entry name" value="pdi_dom"/>
    <property type="match status" value="2"/>
</dbReference>
<evidence type="ECO:0000313" key="19">
    <source>
        <dbReference type="Proteomes" id="UP000807342"/>
    </source>
</evidence>
<feature type="signal peptide" evidence="15">
    <location>
        <begin position="1"/>
        <end position="21"/>
    </location>
</feature>
<dbReference type="PANTHER" id="PTHR18929:SF132">
    <property type="entry name" value="PROTEIN DISULFIDE-ISOMERASE A3"/>
    <property type="match status" value="1"/>
</dbReference>
<feature type="chain" id="PRO_5040539143" description="Protein disulfide-isomerase" evidence="15">
    <location>
        <begin position="22"/>
        <end position="512"/>
    </location>
</feature>
<dbReference type="AlphaFoldDB" id="A0A9P5XKG6"/>
<evidence type="ECO:0000256" key="5">
    <source>
        <dbReference type="ARBA" id="ARBA00012723"/>
    </source>
</evidence>
<dbReference type="PROSITE" id="PS00194">
    <property type="entry name" value="THIOREDOXIN_1"/>
    <property type="match status" value="2"/>
</dbReference>
<dbReference type="Proteomes" id="UP000807342">
    <property type="component" value="Unassembled WGS sequence"/>
</dbReference>
<keyword evidence="10 15" id="KW-0413">Isomerase</keyword>
<dbReference type="PROSITE" id="PS51352">
    <property type="entry name" value="THIOREDOXIN_2"/>
    <property type="match status" value="2"/>
</dbReference>
<evidence type="ECO:0000256" key="12">
    <source>
        <dbReference type="ARBA" id="ARBA00039846"/>
    </source>
</evidence>
<evidence type="ECO:0000256" key="16">
    <source>
        <dbReference type="SAM" id="MobiDB-lite"/>
    </source>
</evidence>
<dbReference type="EC" id="5.3.4.1" evidence="5 15"/>
<dbReference type="EMBL" id="MU151065">
    <property type="protein sequence ID" value="KAF9453077.1"/>
    <property type="molecule type" value="Genomic_DNA"/>
</dbReference>
<keyword evidence="11 13" id="KW-0676">Redox-active center</keyword>
<evidence type="ECO:0000256" key="4">
    <source>
        <dbReference type="ARBA" id="ARBA00006347"/>
    </source>
</evidence>
<evidence type="ECO:0000256" key="2">
    <source>
        <dbReference type="ARBA" id="ARBA00002692"/>
    </source>
</evidence>
<dbReference type="PANTHER" id="PTHR18929">
    <property type="entry name" value="PROTEIN DISULFIDE ISOMERASE"/>
    <property type="match status" value="1"/>
</dbReference>
<feature type="disulfide bond" description="Redox-active" evidence="13">
    <location>
        <begin position="392"/>
        <end position="395"/>
    </location>
</feature>
<dbReference type="OrthoDB" id="427280at2759"/>
<dbReference type="InterPro" id="IPR017937">
    <property type="entry name" value="Thioredoxin_CS"/>
</dbReference>
<name>A0A9P5XKG6_9AGAR</name>
<feature type="domain" description="Thioredoxin" evidence="17">
    <location>
        <begin position="4"/>
        <end position="131"/>
    </location>
</feature>
<dbReference type="GO" id="GO:0003756">
    <property type="term" value="F:protein disulfide isomerase activity"/>
    <property type="evidence" value="ECO:0007669"/>
    <property type="project" value="UniProtKB-EC"/>
</dbReference>
<dbReference type="InterPro" id="IPR005788">
    <property type="entry name" value="PDI_thioredoxin-like_dom"/>
</dbReference>
<keyword evidence="19" id="KW-1185">Reference proteome</keyword>
<evidence type="ECO:0000256" key="10">
    <source>
        <dbReference type="ARBA" id="ARBA00023235"/>
    </source>
</evidence>
<protein>
    <recommendedName>
        <fullName evidence="12 15">Protein disulfide-isomerase</fullName>
        <ecNumber evidence="5 15">5.3.4.1</ecNumber>
    </recommendedName>
</protein>
<organism evidence="18 19">
    <name type="scientific">Macrolepiota fuliginosa MF-IS2</name>
    <dbReference type="NCBI Taxonomy" id="1400762"/>
    <lineage>
        <taxon>Eukaryota</taxon>
        <taxon>Fungi</taxon>
        <taxon>Dikarya</taxon>
        <taxon>Basidiomycota</taxon>
        <taxon>Agaricomycotina</taxon>
        <taxon>Agaricomycetes</taxon>
        <taxon>Agaricomycetidae</taxon>
        <taxon>Agaricales</taxon>
        <taxon>Agaricineae</taxon>
        <taxon>Agaricaceae</taxon>
        <taxon>Macrolepiota</taxon>
    </lineage>
</organism>
<evidence type="ECO:0000256" key="9">
    <source>
        <dbReference type="ARBA" id="ARBA00023157"/>
    </source>
</evidence>
<evidence type="ECO:0000256" key="6">
    <source>
        <dbReference type="ARBA" id="ARBA00022729"/>
    </source>
</evidence>
<dbReference type="InterPro" id="IPR005792">
    <property type="entry name" value="Prot_disulphide_isomerase"/>
</dbReference>
<gene>
    <name evidence="18" type="ORF">P691DRAFT_782439</name>
</gene>
<evidence type="ECO:0000256" key="13">
    <source>
        <dbReference type="PIRSR" id="PIRSR605792-51"/>
    </source>
</evidence>
<dbReference type="CDD" id="cd02982">
    <property type="entry name" value="PDI_b'_family"/>
    <property type="match status" value="1"/>
</dbReference>
<keyword evidence="8" id="KW-0256">Endoplasmic reticulum</keyword>
<reference evidence="18" key="1">
    <citation type="submission" date="2020-11" db="EMBL/GenBank/DDBJ databases">
        <authorList>
            <consortium name="DOE Joint Genome Institute"/>
            <person name="Ahrendt S."/>
            <person name="Riley R."/>
            <person name="Andreopoulos W."/>
            <person name="Labutti K."/>
            <person name="Pangilinan J."/>
            <person name="Ruiz-Duenas F.J."/>
            <person name="Barrasa J.M."/>
            <person name="Sanchez-Garcia M."/>
            <person name="Camarero S."/>
            <person name="Miyauchi S."/>
            <person name="Serrano A."/>
            <person name="Linde D."/>
            <person name="Babiker R."/>
            <person name="Drula E."/>
            <person name="Ayuso-Fernandez I."/>
            <person name="Pacheco R."/>
            <person name="Padilla G."/>
            <person name="Ferreira P."/>
            <person name="Barriuso J."/>
            <person name="Kellner H."/>
            <person name="Castanera R."/>
            <person name="Alfaro M."/>
            <person name="Ramirez L."/>
            <person name="Pisabarro A.G."/>
            <person name="Kuo A."/>
            <person name="Tritt A."/>
            <person name="Lipzen A."/>
            <person name="He G."/>
            <person name="Yan M."/>
            <person name="Ng V."/>
            <person name="Cullen D."/>
            <person name="Martin F."/>
            <person name="Rosso M.-N."/>
            <person name="Henrissat B."/>
            <person name="Hibbett D."/>
            <person name="Martinez A.T."/>
            <person name="Grigoriev I.V."/>
        </authorList>
    </citation>
    <scope>NUCLEOTIDE SEQUENCE</scope>
    <source>
        <strain evidence="18">MF-IS2</strain>
    </source>
</reference>
<proteinExistence type="inferred from homology"/>
<comment type="subcellular location">
    <subcellularLocation>
        <location evidence="3">Endoplasmic reticulum lumen</location>
    </subcellularLocation>
</comment>